<proteinExistence type="predicted"/>
<feature type="transmembrane region" description="Helical" evidence="1">
    <location>
        <begin position="129"/>
        <end position="151"/>
    </location>
</feature>
<feature type="transmembrane region" description="Helical" evidence="1">
    <location>
        <begin position="261"/>
        <end position="283"/>
    </location>
</feature>
<feature type="transmembrane region" description="Helical" evidence="1">
    <location>
        <begin position="75"/>
        <end position="93"/>
    </location>
</feature>
<evidence type="ECO:0000313" key="3">
    <source>
        <dbReference type="Proteomes" id="UP000184330"/>
    </source>
</evidence>
<keyword evidence="1" id="KW-0812">Transmembrane</keyword>
<dbReference type="OrthoDB" id="5293596at2759"/>
<sequence>MSSSTALLPKDNKKGDHPIFLRVCHSPWLGVGQKALVGLRGLVAAYLVASFIMIIDYEIKHNHHGWLTVFEFSNLQYFIQVLYHVIAFTWTYMHLHYPHHGSQTQSAATRVQKFLSPPRQHTSTKNKTWFGIYYSATNSFPYTSLLIHWAILVPKNKTTIPADQIFNNGWFTTFFVLNKFGISALVGFIEVLFFSSIRIPEATHSDSPIHHPLTCFQTIGAHTAGLTVLSFIYIGWTYIGYIVQDKFAYYFFDHKQVGWEYVISSWFGFAVLNNLFFWFIYGLTAIRQQLTKKGENKKSGYQQLPQ</sequence>
<name>A0A1L7XRC2_9HELO</name>
<dbReference type="STRING" id="576137.A0A1L7XRC2"/>
<feature type="transmembrane region" description="Helical" evidence="1">
    <location>
        <begin position="35"/>
        <end position="55"/>
    </location>
</feature>
<organism evidence="2 3">
    <name type="scientific">Phialocephala subalpina</name>
    <dbReference type="NCBI Taxonomy" id="576137"/>
    <lineage>
        <taxon>Eukaryota</taxon>
        <taxon>Fungi</taxon>
        <taxon>Dikarya</taxon>
        <taxon>Ascomycota</taxon>
        <taxon>Pezizomycotina</taxon>
        <taxon>Leotiomycetes</taxon>
        <taxon>Helotiales</taxon>
        <taxon>Mollisiaceae</taxon>
        <taxon>Phialocephala</taxon>
        <taxon>Phialocephala fortinii species complex</taxon>
    </lineage>
</organism>
<feature type="transmembrane region" description="Helical" evidence="1">
    <location>
        <begin position="171"/>
        <end position="194"/>
    </location>
</feature>
<evidence type="ECO:0000313" key="2">
    <source>
        <dbReference type="EMBL" id="CZR67593.1"/>
    </source>
</evidence>
<evidence type="ECO:0000256" key="1">
    <source>
        <dbReference type="SAM" id="Phobius"/>
    </source>
</evidence>
<keyword evidence="1" id="KW-1133">Transmembrane helix</keyword>
<dbReference type="EMBL" id="FJOG01000045">
    <property type="protein sequence ID" value="CZR67593.1"/>
    <property type="molecule type" value="Genomic_DNA"/>
</dbReference>
<dbReference type="Proteomes" id="UP000184330">
    <property type="component" value="Unassembled WGS sequence"/>
</dbReference>
<feature type="transmembrane region" description="Helical" evidence="1">
    <location>
        <begin position="215"/>
        <end position="241"/>
    </location>
</feature>
<keyword evidence="3" id="KW-1185">Reference proteome</keyword>
<reference evidence="2 3" key="1">
    <citation type="submission" date="2016-03" db="EMBL/GenBank/DDBJ databases">
        <authorList>
            <person name="Ploux O."/>
        </authorList>
    </citation>
    <scope>NUCLEOTIDE SEQUENCE [LARGE SCALE GENOMIC DNA]</scope>
    <source>
        <strain evidence="2 3">UAMH 11012</strain>
    </source>
</reference>
<dbReference type="AlphaFoldDB" id="A0A1L7XRC2"/>
<protein>
    <submittedName>
        <fullName evidence="2">Uncharacterized protein</fullName>
    </submittedName>
</protein>
<gene>
    <name evidence="2" type="ORF">PAC_17492</name>
</gene>
<keyword evidence="1" id="KW-0472">Membrane</keyword>
<accession>A0A1L7XRC2</accession>